<evidence type="ECO:0000256" key="1">
    <source>
        <dbReference type="SAM" id="MobiDB-lite"/>
    </source>
</evidence>
<name>A0A347ZP03_9CHLR</name>
<dbReference type="EMBL" id="QUMS01000002">
    <property type="protein sequence ID" value="REG08636.1"/>
    <property type="molecule type" value="Genomic_DNA"/>
</dbReference>
<keyword evidence="3" id="KW-1185">Reference proteome</keyword>
<dbReference type="Proteomes" id="UP000256388">
    <property type="component" value="Unassembled WGS sequence"/>
</dbReference>
<sequence length="278" mass="31890">MPNVFVSVSIETLVGSGHWFTQSIRCKSFNPLAFGQVEYSQQRAEINWLLLCHSGEKSVLSDLVENLSFESGLRGSKYLLASAALDSEEFSLLRRQGFSIYGWENYWRVDVGRLPATLQNGTRWRRAVSRDQHDILQFQRHFLAPAMRSVTPLADEILPDFIFMDDNDVLGTAKVNFSGNRSVVHFLFDPRIQSPQEAMRELIILQAPQYTDWYIRQQTGQDWLEEHLHCLAQPALARRELLVKHFAIREKLPVGILNHTTDNSHPDPITPYIHSGKS</sequence>
<feature type="region of interest" description="Disordered" evidence="1">
    <location>
        <begin position="259"/>
        <end position="278"/>
    </location>
</feature>
<protein>
    <submittedName>
        <fullName evidence="2">Uncharacterized protein</fullName>
    </submittedName>
</protein>
<gene>
    <name evidence="2" type="ORF">DFR64_2008</name>
</gene>
<evidence type="ECO:0000313" key="2">
    <source>
        <dbReference type="EMBL" id="REG08636.1"/>
    </source>
</evidence>
<comment type="caution">
    <text evidence="2">The sequence shown here is derived from an EMBL/GenBank/DDBJ whole genome shotgun (WGS) entry which is preliminary data.</text>
</comment>
<proteinExistence type="predicted"/>
<organism evidence="2 3">
    <name type="scientific">Pelolinea submarina</name>
    <dbReference type="NCBI Taxonomy" id="913107"/>
    <lineage>
        <taxon>Bacteria</taxon>
        <taxon>Bacillati</taxon>
        <taxon>Chloroflexota</taxon>
        <taxon>Anaerolineae</taxon>
        <taxon>Anaerolineales</taxon>
        <taxon>Anaerolineaceae</taxon>
        <taxon>Pelolinea</taxon>
    </lineage>
</organism>
<accession>A0A347ZP03</accession>
<evidence type="ECO:0000313" key="3">
    <source>
        <dbReference type="Proteomes" id="UP000256388"/>
    </source>
</evidence>
<reference evidence="2 3" key="1">
    <citation type="submission" date="2018-08" db="EMBL/GenBank/DDBJ databases">
        <title>Genomic Encyclopedia of Type Strains, Phase IV (KMG-IV): sequencing the most valuable type-strain genomes for metagenomic binning, comparative biology and taxonomic classification.</title>
        <authorList>
            <person name="Goeker M."/>
        </authorList>
    </citation>
    <scope>NUCLEOTIDE SEQUENCE [LARGE SCALE GENOMIC DNA]</scope>
    <source>
        <strain evidence="2 3">DSM 23923</strain>
    </source>
</reference>
<dbReference type="AlphaFoldDB" id="A0A347ZP03"/>
<dbReference type="RefSeq" id="WP_116225285.1">
    <property type="nucleotide sequence ID" value="NZ_AP018437.1"/>
</dbReference>